<protein>
    <recommendedName>
        <fullName evidence="3">CCHC-type domain-containing protein</fullName>
    </recommendedName>
</protein>
<name>A0A2Z6PBY1_TRISU</name>
<dbReference type="Proteomes" id="UP000242715">
    <property type="component" value="Unassembled WGS sequence"/>
</dbReference>
<accession>A0A2Z6PBY1</accession>
<evidence type="ECO:0000256" key="2">
    <source>
        <dbReference type="SAM" id="MobiDB-lite"/>
    </source>
</evidence>
<evidence type="ECO:0000256" key="1">
    <source>
        <dbReference type="PROSITE-ProRule" id="PRU00047"/>
    </source>
</evidence>
<evidence type="ECO:0000313" key="4">
    <source>
        <dbReference type="EMBL" id="GAU46752.1"/>
    </source>
</evidence>
<dbReference type="PROSITE" id="PS50158">
    <property type="entry name" value="ZF_CCHC"/>
    <property type="match status" value="1"/>
</dbReference>
<feature type="compositionally biased region" description="Basic residues" evidence="2">
    <location>
        <begin position="242"/>
        <end position="251"/>
    </location>
</feature>
<proteinExistence type="predicted"/>
<dbReference type="AlphaFoldDB" id="A0A2Z6PBY1"/>
<dbReference type="InterPro" id="IPR001878">
    <property type="entry name" value="Znf_CCHC"/>
</dbReference>
<dbReference type="GO" id="GO:0003676">
    <property type="term" value="F:nucleic acid binding"/>
    <property type="evidence" value="ECO:0007669"/>
    <property type="project" value="InterPro"/>
</dbReference>
<keyword evidence="5" id="KW-1185">Reference proteome</keyword>
<keyword evidence="1" id="KW-0479">Metal-binding</keyword>
<feature type="compositionally biased region" description="Low complexity" evidence="2">
    <location>
        <begin position="289"/>
        <end position="339"/>
    </location>
</feature>
<gene>
    <name evidence="4" type="ORF">TSUD_402780</name>
</gene>
<dbReference type="OrthoDB" id="1434341at2759"/>
<sequence>MLERSFGNYARMLVDVNLAQELRHGVLVERKVTLKLLSTELTCVFEVCLRNHHCATVITVRDKSSTTLVDFLPGLVSPRVEYTCSKCVFNATMSETFNSWIIGPRQKPIVTMLEEIKGQMMSRWTTNRTKFDNLSDGEILPNIKEKLAKERNSCRFWFCRLAGEKIYDVVSTRNVDVITEKYIVDLNKMEYRKEDHTTTIPTIYRKEKYQDVYSSIIYPTSGQNTWDRTNNVDILPPPLRRAPGRPKRSRNKNADENRSETGNCSIKGMTGKCTKCGQSGHNKTTCKGPTPTGQTSSSAAQTSNAPTPTQTTSSVAAQTSNTPTPTQTTPSVAAQTSSQPPATTKKKQAKNSKVGPSKPTSSSANTQPIPPKPTTSSSQPLATKRKASATSSSQPSSGSRSKLPTRRANA</sequence>
<reference evidence="5" key="1">
    <citation type="journal article" date="2017" name="Front. Plant Sci.">
        <title>Climate Clever Clovers: New Paradigm to Reduce the Environmental Footprint of Ruminants by Breeding Low Methanogenic Forages Utilizing Haplotype Variation.</title>
        <authorList>
            <person name="Kaur P."/>
            <person name="Appels R."/>
            <person name="Bayer P.E."/>
            <person name="Keeble-Gagnere G."/>
            <person name="Wang J."/>
            <person name="Hirakawa H."/>
            <person name="Shirasawa K."/>
            <person name="Vercoe P."/>
            <person name="Stefanova K."/>
            <person name="Durmic Z."/>
            <person name="Nichols P."/>
            <person name="Revell C."/>
            <person name="Isobe S.N."/>
            <person name="Edwards D."/>
            <person name="Erskine W."/>
        </authorList>
    </citation>
    <scope>NUCLEOTIDE SEQUENCE [LARGE SCALE GENOMIC DNA]</scope>
    <source>
        <strain evidence="5">cv. Daliak</strain>
    </source>
</reference>
<feature type="compositionally biased region" description="Polar residues" evidence="2">
    <location>
        <begin position="358"/>
        <end position="367"/>
    </location>
</feature>
<feature type="domain" description="CCHC-type" evidence="3">
    <location>
        <begin position="272"/>
        <end position="287"/>
    </location>
</feature>
<feature type="region of interest" description="Disordered" evidence="2">
    <location>
        <begin position="225"/>
        <end position="410"/>
    </location>
</feature>
<dbReference type="GO" id="GO:0008270">
    <property type="term" value="F:zinc ion binding"/>
    <property type="evidence" value="ECO:0007669"/>
    <property type="project" value="UniProtKB-KW"/>
</dbReference>
<keyword evidence="1" id="KW-0862">Zinc</keyword>
<organism evidence="4 5">
    <name type="scientific">Trifolium subterraneum</name>
    <name type="common">Subterranean clover</name>
    <dbReference type="NCBI Taxonomy" id="3900"/>
    <lineage>
        <taxon>Eukaryota</taxon>
        <taxon>Viridiplantae</taxon>
        <taxon>Streptophyta</taxon>
        <taxon>Embryophyta</taxon>
        <taxon>Tracheophyta</taxon>
        <taxon>Spermatophyta</taxon>
        <taxon>Magnoliopsida</taxon>
        <taxon>eudicotyledons</taxon>
        <taxon>Gunneridae</taxon>
        <taxon>Pentapetalae</taxon>
        <taxon>rosids</taxon>
        <taxon>fabids</taxon>
        <taxon>Fabales</taxon>
        <taxon>Fabaceae</taxon>
        <taxon>Papilionoideae</taxon>
        <taxon>50 kb inversion clade</taxon>
        <taxon>NPAAA clade</taxon>
        <taxon>Hologalegina</taxon>
        <taxon>IRL clade</taxon>
        <taxon>Trifolieae</taxon>
        <taxon>Trifolium</taxon>
    </lineage>
</organism>
<evidence type="ECO:0000259" key="3">
    <source>
        <dbReference type="PROSITE" id="PS50158"/>
    </source>
</evidence>
<dbReference type="EMBL" id="DF974248">
    <property type="protein sequence ID" value="GAU46752.1"/>
    <property type="molecule type" value="Genomic_DNA"/>
</dbReference>
<feature type="compositionally biased region" description="Polar residues" evidence="2">
    <location>
        <begin position="276"/>
        <end position="287"/>
    </location>
</feature>
<feature type="compositionally biased region" description="Low complexity" evidence="2">
    <location>
        <begin position="388"/>
        <end position="401"/>
    </location>
</feature>
<keyword evidence="1" id="KW-0863">Zinc-finger</keyword>
<evidence type="ECO:0000313" key="5">
    <source>
        <dbReference type="Proteomes" id="UP000242715"/>
    </source>
</evidence>